<evidence type="ECO:0000313" key="4">
    <source>
        <dbReference type="Proteomes" id="UP000053475"/>
    </source>
</evidence>
<evidence type="ECO:0000259" key="2">
    <source>
        <dbReference type="Pfam" id="PF07859"/>
    </source>
</evidence>
<feature type="domain" description="Alpha/beta hydrolase fold-3" evidence="2">
    <location>
        <begin position="165"/>
        <end position="368"/>
    </location>
</feature>
<dbReference type="InterPro" id="IPR029058">
    <property type="entry name" value="AB_hydrolase_fold"/>
</dbReference>
<dbReference type="PANTHER" id="PTHR48081:SF8">
    <property type="entry name" value="ALPHA_BETA HYDROLASE FOLD-3 DOMAIN-CONTAINING PROTEIN-RELATED"/>
    <property type="match status" value="1"/>
</dbReference>
<protein>
    <submittedName>
        <fullName evidence="3">Esterase/lipase</fullName>
    </submittedName>
</protein>
<proteinExistence type="predicted"/>
<dbReference type="Gene3D" id="3.40.50.1820">
    <property type="entry name" value="alpha/beta hydrolase"/>
    <property type="match status" value="1"/>
</dbReference>
<dbReference type="EMBL" id="JOMC01000025">
    <property type="protein sequence ID" value="KIA75929.1"/>
    <property type="molecule type" value="Genomic_DNA"/>
</dbReference>
<dbReference type="Pfam" id="PF07859">
    <property type="entry name" value="Abhydrolase_3"/>
    <property type="match status" value="1"/>
</dbReference>
<comment type="caution">
    <text evidence="3">The sequence shown here is derived from an EMBL/GenBank/DDBJ whole genome shotgun (WGS) entry which is preliminary data.</text>
</comment>
<reference evidence="3 4" key="1">
    <citation type="submission" date="2014-11" db="EMBL/GenBank/DDBJ databases">
        <title>Genomics derived discovery of secondary metabolites biosynthetic gene clusters in Aspergillus ustus.</title>
        <authorList>
            <person name="Pi B."/>
            <person name="Dai F."/>
            <person name="Song X."/>
            <person name="Zhu C."/>
            <person name="Li H."/>
            <person name="Yu D."/>
        </authorList>
    </citation>
    <scope>NUCLEOTIDE SEQUENCE [LARGE SCALE GENOMIC DNA]</scope>
    <source>
        <strain evidence="3 4">3.3904</strain>
    </source>
</reference>
<evidence type="ECO:0000256" key="1">
    <source>
        <dbReference type="ARBA" id="ARBA00022801"/>
    </source>
</evidence>
<dbReference type="GO" id="GO:0016787">
    <property type="term" value="F:hydrolase activity"/>
    <property type="evidence" value="ECO:0007669"/>
    <property type="project" value="UniProtKB-KW"/>
</dbReference>
<dbReference type="PANTHER" id="PTHR48081">
    <property type="entry name" value="AB HYDROLASE SUPERFAMILY PROTEIN C4A8.06C"/>
    <property type="match status" value="1"/>
</dbReference>
<dbReference type="Proteomes" id="UP000053475">
    <property type="component" value="Unassembled WGS sequence"/>
</dbReference>
<dbReference type="InterPro" id="IPR050300">
    <property type="entry name" value="GDXG_lipolytic_enzyme"/>
</dbReference>
<sequence length="395" mass="44359">MKAESMEPVVAGLSSKPRPGVVSQAHDLAKQIALPSPRMTMSVVAQFSFNPRFEIRFRWGKDGVCYDGRGTYHYRRAGVKRVQYVFPLFVCTSTFSRVGGDNNMFFLTYICCKILAFVIRTIVRSQSSISPKPDEVYQIKSRDAGRFIKAHVYRSKVPLKPAPILINFHGSGFVLPAHGADDEYCRLISQRTEYTVLDVQYRLAPEHPFPAALNDVEDVVNWVLQQPREFDRSRIVLSGFSAGGNLALAASSNLFRRETFYAVLTFYPPVDLYTEPGIKTAPDPAGKPLPAPLARFFDKCYIPSSHNSKDPRISPYYAQPERFPDRVLIITAAGDGLALEAERLAVKLGQDSGRKVVSQRMNGCNHGWNISPKTPVEREARDRAYDMVVAMLDRQ</sequence>
<keyword evidence="4" id="KW-1185">Reference proteome</keyword>
<keyword evidence="1" id="KW-0378">Hydrolase</keyword>
<dbReference type="AlphaFoldDB" id="A0A0C1EGZ3"/>
<organism evidence="3 4">
    <name type="scientific">Aspergillus ustus</name>
    <dbReference type="NCBI Taxonomy" id="40382"/>
    <lineage>
        <taxon>Eukaryota</taxon>
        <taxon>Fungi</taxon>
        <taxon>Dikarya</taxon>
        <taxon>Ascomycota</taxon>
        <taxon>Pezizomycotina</taxon>
        <taxon>Eurotiomycetes</taxon>
        <taxon>Eurotiomycetidae</taxon>
        <taxon>Eurotiales</taxon>
        <taxon>Aspergillaceae</taxon>
        <taxon>Aspergillus</taxon>
        <taxon>Aspergillus subgen. Nidulantes</taxon>
    </lineage>
</organism>
<dbReference type="SUPFAM" id="SSF53474">
    <property type="entry name" value="alpha/beta-Hydrolases"/>
    <property type="match status" value="1"/>
</dbReference>
<dbReference type="InterPro" id="IPR013094">
    <property type="entry name" value="AB_hydrolase_3"/>
</dbReference>
<gene>
    <name evidence="3" type="ORF">HK57_00291</name>
</gene>
<evidence type="ECO:0000313" key="3">
    <source>
        <dbReference type="EMBL" id="KIA75929.1"/>
    </source>
</evidence>
<name>A0A0C1EGZ3_ASPUT</name>
<accession>A0A0C1EGZ3</accession>